<feature type="transmembrane region" description="Helical" evidence="1">
    <location>
        <begin position="269"/>
        <end position="286"/>
    </location>
</feature>
<evidence type="ECO:0000313" key="2">
    <source>
        <dbReference type="EMBL" id="AOZ95511.1"/>
    </source>
</evidence>
<feature type="transmembrane region" description="Helical" evidence="1">
    <location>
        <begin position="327"/>
        <end position="344"/>
    </location>
</feature>
<protein>
    <submittedName>
        <fullName evidence="2">Glycosyl transferase</fullName>
    </submittedName>
</protein>
<keyword evidence="1" id="KW-1133">Transmembrane helix</keyword>
<accession>A0A1D9NZ66</accession>
<proteinExistence type="predicted"/>
<dbReference type="AlphaFoldDB" id="A0A1D9NZ66"/>
<dbReference type="RefSeq" id="WP_071175282.1">
    <property type="nucleotide sequence ID" value="NZ_CP017831.1"/>
</dbReference>
<dbReference type="Pfam" id="PF14264">
    <property type="entry name" value="Glucos_trans_II"/>
    <property type="match status" value="1"/>
</dbReference>
<dbReference type="KEGG" id="bhu:bhn_I0477"/>
<keyword evidence="1" id="KW-0812">Transmembrane</keyword>
<feature type="transmembrane region" description="Helical" evidence="1">
    <location>
        <begin position="103"/>
        <end position="131"/>
    </location>
</feature>
<evidence type="ECO:0000313" key="3">
    <source>
        <dbReference type="Proteomes" id="UP000179284"/>
    </source>
</evidence>
<keyword evidence="2" id="KW-0808">Transferase</keyword>
<feature type="transmembrane region" description="Helical" evidence="1">
    <location>
        <begin position="356"/>
        <end position="375"/>
    </location>
</feature>
<sequence length="507" mass="58384">MLEKLKKVLLNVYIIGFLTYGYVYANYTPAHDGMMTVKHNQYWEMSVGRFVVMYYGRFRGLVEAPWLIGALSLLYIGLSVWLTMEVLDIKFEPWKITTISLIYVLNISFIATTCVYIFCLDVLALGLLLAIVSVYFCTKGNKWYYYLIATFSMAFSLGLYQIYIAVAVGLYLILMLKELIDGEKIADIIRVTIYRMLSLVLSGGIYFVLVKVFQKLSGVNPYQGNAYENIGNILDSSFFDIIRLIPTSFVQVIKYLFLDYTYTTRIPDVINLLIFIVGVALWIMLLKKKFTSASQWILAIIVAVIFPIGINCISLLTKGSITQLMTFSYQLMYILALFPALYCFEDIKLFERKIKTSVIVLPLMLLLSFFVYRFANDLFYYQKLVGEGTQTTMTNIVYDIERNSEYNPDEKTIVVLGNQPKSFSQDYEMRWLLGNTAGVTTQGTTITYNEVFNWYLKYVLGRNYPYTYDSEVVDELSAMQEVIDMPTYPKDGYCKVIGDYLVIKLSE</sequence>
<dbReference type="GO" id="GO:0016740">
    <property type="term" value="F:transferase activity"/>
    <property type="evidence" value="ECO:0007669"/>
    <property type="project" value="UniProtKB-KW"/>
</dbReference>
<reference evidence="3" key="1">
    <citation type="submission" date="2016-10" db="EMBL/GenBank/DDBJ databases">
        <title>The complete genome sequence of the rumen bacterium Butyrivibrio hungatei MB2003.</title>
        <authorList>
            <person name="Palevich N."/>
            <person name="Kelly W.J."/>
            <person name="Leahy S.C."/>
            <person name="Altermann E."/>
            <person name="Rakonjac J."/>
            <person name="Attwood G.T."/>
        </authorList>
    </citation>
    <scope>NUCLEOTIDE SEQUENCE [LARGE SCALE GENOMIC DNA]</scope>
    <source>
        <strain evidence="3">MB2003</strain>
    </source>
</reference>
<feature type="transmembrane region" description="Helical" evidence="1">
    <location>
        <begin position="7"/>
        <end position="25"/>
    </location>
</feature>
<feature type="transmembrane region" description="Helical" evidence="1">
    <location>
        <begin position="64"/>
        <end position="82"/>
    </location>
</feature>
<dbReference type="InterPro" id="IPR025686">
    <property type="entry name" value="Glucos_trans_II"/>
</dbReference>
<feature type="transmembrane region" description="Helical" evidence="1">
    <location>
        <begin position="188"/>
        <end position="209"/>
    </location>
</feature>
<dbReference type="EMBL" id="CP017831">
    <property type="protein sequence ID" value="AOZ95511.1"/>
    <property type="molecule type" value="Genomic_DNA"/>
</dbReference>
<feature type="transmembrane region" description="Helical" evidence="1">
    <location>
        <begin position="298"/>
        <end position="321"/>
    </location>
</feature>
<keyword evidence="3" id="KW-1185">Reference proteome</keyword>
<gene>
    <name evidence="2" type="ORF">bhn_I0477</name>
</gene>
<organism evidence="2 3">
    <name type="scientific">Butyrivibrio hungatei</name>
    <dbReference type="NCBI Taxonomy" id="185008"/>
    <lineage>
        <taxon>Bacteria</taxon>
        <taxon>Bacillati</taxon>
        <taxon>Bacillota</taxon>
        <taxon>Clostridia</taxon>
        <taxon>Lachnospirales</taxon>
        <taxon>Lachnospiraceae</taxon>
        <taxon>Butyrivibrio</taxon>
    </lineage>
</organism>
<keyword evidence="1" id="KW-0472">Membrane</keyword>
<dbReference type="Proteomes" id="UP000179284">
    <property type="component" value="Chromosome I"/>
</dbReference>
<feature type="transmembrane region" description="Helical" evidence="1">
    <location>
        <begin position="143"/>
        <end position="176"/>
    </location>
</feature>
<name>A0A1D9NZ66_9FIRM</name>
<evidence type="ECO:0000256" key="1">
    <source>
        <dbReference type="SAM" id="Phobius"/>
    </source>
</evidence>